<dbReference type="EMBL" id="JWZX01002802">
    <property type="protein sequence ID" value="KOO26784.1"/>
    <property type="molecule type" value="Genomic_DNA"/>
</dbReference>
<dbReference type="InterPro" id="IPR032675">
    <property type="entry name" value="LRR_dom_sf"/>
</dbReference>
<dbReference type="SUPFAM" id="SSF52047">
    <property type="entry name" value="RNI-like"/>
    <property type="match status" value="2"/>
</dbReference>
<dbReference type="Gene3D" id="3.80.10.10">
    <property type="entry name" value="Ribonuclease Inhibitor"/>
    <property type="match status" value="6"/>
</dbReference>
<dbReference type="InterPro" id="IPR053139">
    <property type="entry name" value="Surface_bspA-like"/>
</dbReference>
<dbReference type="PANTHER" id="PTHR45661:SF3">
    <property type="entry name" value="IG-LIKE DOMAIN-CONTAINING PROTEIN"/>
    <property type="match status" value="1"/>
</dbReference>
<dbReference type="Pfam" id="PF13306">
    <property type="entry name" value="LRR_5"/>
    <property type="match status" value="2"/>
</dbReference>
<dbReference type="PANTHER" id="PTHR45661">
    <property type="entry name" value="SURFACE ANTIGEN"/>
    <property type="match status" value="1"/>
</dbReference>
<reference evidence="3" key="1">
    <citation type="journal article" date="2015" name="PLoS Genet.">
        <title>Genome Sequence and Transcriptome Analyses of Chrysochromulina tobin: Metabolic Tools for Enhanced Algal Fitness in the Prominent Order Prymnesiales (Haptophyceae).</title>
        <authorList>
            <person name="Hovde B.T."/>
            <person name="Deodato C.R."/>
            <person name="Hunsperger H.M."/>
            <person name="Ryken S.A."/>
            <person name="Yost W."/>
            <person name="Jha R.K."/>
            <person name="Patterson J."/>
            <person name="Monnat R.J. Jr."/>
            <person name="Barlow S.B."/>
            <person name="Starkenburg S.R."/>
            <person name="Cattolico R.A."/>
        </authorList>
    </citation>
    <scope>NUCLEOTIDE SEQUENCE</scope>
    <source>
        <strain evidence="3">CCMP291</strain>
    </source>
</reference>
<dbReference type="SMART" id="SM00368">
    <property type="entry name" value="LRR_RI"/>
    <property type="match status" value="8"/>
</dbReference>
<dbReference type="SUPFAM" id="SSF52058">
    <property type="entry name" value="L domain-like"/>
    <property type="match status" value="2"/>
</dbReference>
<dbReference type="Proteomes" id="UP000037460">
    <property type="component" value="Unassembled WGS sequence"/>
</dbReference>
<dbReference type="InterPro" id="IPR026906">
    <property type="entry name" value="LRR_5"/>
</dbReference>
<accession>A0A0M0JJM4</accession>
<comment type="caution">
    <text evidence="2">The sequence shown here is derived from an EMBL/GenBank/DDBJ whole genome shotgun (WGS) entry which is preliminary data.</text>
</comment>
<sequence length="1651" mass="172860">MDAATDAAREEQGQGERAGGSDSASEAAGCAVTLLADGAPLELPPLELPGMQVLTTAPCPPLELPPEEESESGELTVLSWTKGLGVHRAVAAALQAPLLAPQLASPEIAPEIAPGAPLERNNPEIAPEIAPGASLERIKNLTREQVTQLLSTRSFVGALVELVWNDLSKLPGLAEASSSTSKVLESKFAGAVELSYSGLDTFFGGLEGIVGSPNPNVLQGIRIDHLEGPGTESSDFFTTSNYGVETQSRIEWHFVADADATPAQLGIPSWPMESTAKMPDRAHARQRRTLESLVLAAADKNLQLREANQPEVIREEILGACLYTGPMFVKYHGVLRGIASENSFLRNEMVSLCCPKDVADAYLGSTPRDKLFMAAAGTLSFEVAKQKVNKYTTTLHAINSTIIKLCKLTKAIKIYRGIAGMKLPDEFWTPNTFGVRGGVEQAFMSTTTERAVAMGYASGGRGAEPAAIGIVIEVQQGMVNRGADISWLSHFGPLTGIEVLRTRVEGSVVVIECIVSINLTALTIEQVLGKRQKIVRDMIEQLRRGAQRDAEVSEAWKLLRDADSRCPAVDHFLKDTLAPLGEHEATHYNQNGPLRDAIQEAVALAENIVGWPEGLSALAARLGTGTEALLRAPPAEVRMPRTGGSLAFGTLSRIEADGLCCLAWHAATKGTPLSINLEGVKACQLTLAVACLALGPSVTSFSLKGTNLTAHGGNAVALDRLCALLQGGHTPRLVTLDLAGNQLGPAEVGKLSTALAGHGSLTECNVRGNKLDIKSAKMLAKIGLEKGMMLFGIKRDQKEADFQGQRLGPADAILVASDLAKCSLAKISLAKNKLGEEGTQSICDALKGNTSLTELDLSGGDTLSLFSTGPNIGGAAGAKHVADLLRANESLTKLSLFGNHIGPEGAKALAPAIASHRSLSSIGKGGLDLSENSFGDEGWSAIISAVCGSTASRISSIDASGRDLEVGHKKLLDSLSYRSLIALASTPDRRAALLLQWAWVRHVNKKAREAARLAPVHLHAIRPAGAKMIAQALYAGVNRSLTECNVSSNQLDTESATMLAKIGLEKGIMLFGIKRDQKEADFCNKNLGPADAILIASDLSNSAITSLNLERNHLGPEGAKALAPAIGANRWLSSIGKGGLDLRGNRLGDEGWGTIIGAVCGSTVSKISSIDASEEGIGVAGGKLIAEALRTSVNRSLSSIAKGGLDLRGNRLGNEGWGAIVSAVCDSSPVSKITSIDGSDQSLAKLIMDALRTRTFRGRSLLTAITLPTFTMLIEDEFFRGCSSLTSIALPDSVTSIGDGAFDGCSSMTSITLPASLMSIGVNAFGGCSSLTSIIVAQTESSLIVDVDGDPTPYFPPLSPRRAMSAPMKSPLLRSLGSIGYEHRLSSATRQWSQETINAACANDTSSSPRQRMRASVWPIATPNELPAVTSISRGAFSGCSSLTSIILPGSVRSIGYGAFEYCSSLTSIALPDSVTSIDDGAFRDCSSLVSITLTSSVTSIGKGAFANCSSLTSMNLPASVESIRDGAFHGCSSLTSIALPDSVTIIGDGAFYGCSSLPSITLPDCVTIIGDCAFRDCSSLTSITIPNSVTIIGDGAFRDCSSLNWITIPDSVTCIGVGAFSGCSSLAFSSALQALLGVLSRALGVCLKKV</sequence>
<evidence type="ECO:0000313" key="3">
    <source>
        <dbReference type="Proteomes" id="UP000037460"/>
    </source>
</evidence>
<dbReference type="OrthoDB" id="120976at2759"/>
<dbReference type="Pfam" id="PF13516">
    <property type="entry name" value="LRR_6"/>
    <property type="match status" value="2"/>
</dbReference>
<organism evidence="2 3">
    <name type="scientific">Chrysochromulina tobinii</name>
    <dbReference type="NCBI Taxonomy" id="1460289"/>
    <lineage>
        <taxon>Eukaryota</taxon>
        <taxon>Haptista</taxon>
        <taxon>Haptophyta</taxon>
        <taxon>Prymnesiophyceae</taxon>
        <taxon>Prymnesiales</taxon>
        <taxon>Chrysochromulinaceae</taxon>
        <taxon>Chrysochromulina</taxon>
    </lineage>
</organism>
<keyword evidence="3" id="KW-1185">Reference proteome</keyword>
<feature type="region of interest" description="Disordered" evidence="1">
    <location>
        <begin position="1"/>
        <end position="27"/>
    </location>
</feature>
<protein>
    <submittedName>
        <fullName evidence="2">Surface antigen-like protein</fullName>
    </submittedName>
</protein>
<evidence type="ECO:0000256" key="1">
    <source>
        <dbReference type="SAM" id="MobiDB-lite"/>
    </source>
</evidence>
<dbReference type="InterPro" id="IPR001611">
    <property type="entry name" value="Leu-rich_rpt"/>
</dbReference>
<proteinExistence type="predicted"/>
<gene>
    <name evidence="2" type="ORF">Ctob_008184</name>
</gene>
<dbReference type="Gene3D" id="3.90.176.10">
    <property type="entry name" value="Toxin ADP-ribosyltransferase, Chain A, domain 1"/>
    <property type="match status" value="1"/>
</dbReference>
<name>A0A0M0JJM4_9EUKA</name>
<dbReference type="Gene3D" id="3.40.50.12480">
    <property type="match status" value="1"/>
</dbReference>
<evidence type="ECO:0000313" key="2">
    <source>
        <dbReference type="EMBL" id="KOO26784.1"/>
    </source>
</evidence>